<organism evidence="3 4">
    <name type="scientific">Desulforudis audaxviator (strain MP104C)</name>
    <dbReference type="NCBI Taxonomy" id="477974"/>
    <lineage>
        <taxon>Bacteria</taxon>
        <taxon>Bacillati</taxon>
        <taxon>Bacillota</taxon>
        <taxon>Clostridia</taxon>
        <taxon>Thermoanaerobacterales</taxon>
        <taxon>Candidatus Desulforudaceae</taxon>
        <taxon>Candidatus Desulforudis</taxon>
    </lineage>
</organism>
<dbReference type="RefSeq" id="WP_012302788.1">
    <property type="nucleotide sequence ID" value="NC_010424.1"/>
</dbReference>
<reference evidence="4" key="1">
    <citation type="submission" date="2007-10" db="EMBL/GenBank/DDBJ databases">
        <title>Complete sequence of chromosome of Desulforudis audaxviator MP104C.</title>
        <authorList>
            <person name="Copeland A."/>
            <person name="Lucas S."/>
            <person name="Lapidus A."/>
            <person name="Barry K."/>
            <person name="Glavina del Rio T."/>
            <person name="Dalin E."/>
            <person name="Tice H."/>
            <person name="Bruce D."/>
            <person name="Pitluck S."/>
            <person name="Lowry S.R."/>
            <person name="Larimer F."/>
            <person name="Land M.L."/>
            <person name="Hauser L."/>
            <person name="Kyrpides N."/>
            <person name="Ivanova N.N."/>
            <person name="Richardson P."/>
        </authorList>
    </citation>
    <scope>NUCLEOTIDE SEQUENCE [LARGE SCALE GENOMIC DNA]</scope>
    <source>
        <strain evidence="4">MP104C</strain>
    </source>
</reference>
<evidence type="ECO:0000259" key="2">
    <source>
        <dbReference type="PROSITE" id="PS51740"/>
    </source>
</evidence>
<dbReference type="AlphaFoldDB" id="B1I6W2"/>
<dbReference type="NCBIfam" id="TIGR01439">
    <property type="entry name" value="lp_hng_hel_AbrB"/>
    <property type="match status" value="1"/>
</dbReference>
<dbReference type="HOGENOM" id="CLU_2408423_0_0_9"/>
<dbReference type="Pfam" id="PF04014">
    <property type="entry name" value="MazE_antitoxin"/>
    <property type="match status" value="1"/>
</dbReference>
<name>B1I6W2_DESAP</name>
<dbReference type="GO" id="GO:0003677">
    <property type="term" value="F:DNA binding"/>
    <property type="evidence" value="ECO:0007669"/>
    <property type="project" value="UniProtKB-UniRule"/>
</dbReference>
<dbReference type="KEGG" id="dau:Daud_1708"/>
<protein>
    <submittedName>
        <fullName evidence="3">Transcriptional regulator, AbrB family</fullName>
    </submittedName>
</protein>
<keyword evidence="4" id="KW-1185">Reference proteome</keyword>
<dbReference type="InterPro" id="IPR007159">
    <property type="entry name" value="SpoVT-AbrB_dom"/>
</dbReference>
<dbReference type="InterPro" id="IPR037914">
    <property type="entry name" value="SpoVT-AbrB_sf"/>
</dbReference>
<dbReference type="eggNOG" id="COG2002">
    <property type="taxonomic scope" value="Bacteria"/>
</dbReference>
<proteinExistence type="predicted"/>
<keyword evidence="1" id="KW-0238">DNA-binding</keyword>
<dbReference type="InterPro" id="IPR052975">
    <property type="entry name" value="Repressor-like_regulatory"/>
</dbReference>
<dbReference type="STRING" id="477974.Daud_1708"/>
<dbReference type="SUPFAM" id="SSF89447">
    <property type="entry name" value="AbrB/MazE/MraZ-like"/>
    <property type="match status" value="1"/>
</dbReference>
<dbReference type="SMART" id="SM00966">
    <property type="entry name" value="SpoVT_AbrB"/>
    <property type="match status" value="1"/>
</dbReference>
<dbReference type="Proteomes" id="UP000008544">
    <property type="component" value="Chromosome"/>
</dbReference>
<accession>B1I6W2</accession>
<dbReference type="PROSITE" id="PS51740">
    <property type="entry name" value="SPOVT_ABRB"/>
    <property type="match status" value="1"/>
</dbReference>
<dbReference type="PANTHER" id="PTHR34860:SF6">
    <property type="entry name" value="REPRESSOR-LIKE PROTEIN SSO7C3"/>
    <property type="match status" value="1"/>
</dbReference>
<evidence type="ECO:0000256" key="1">
    <source>
        <dbReference type="PROSITE-ProRule" id="PRU01076"/>
    </source>
</evidence>
<dbReference type="PANTHER" id="PTHR34860">
    <property type="entry name" value="REPRESSOR-LIKE PROTEIN SSO7C3"/>
    <property type="match status" value="1"/>
</dbReference>
<evidence type="ECO:0000313" key="4">
    <source>
        <dbReference type="Proteomes" id="UP000008544"/>
    </source>
</evidence>
<gene>
    <name evidence="3" type="ordered locus">Daud_1708</name>
</gene>
<reference evidence="3 4" key="2">
    <citation type="journal article" date="2008" name="Science">
        <title>Environmental genomics reveals a single-species ecosystem deep within Earth.</title>
        <authorList>
            <person name="Chivian D."/>
            <person name="Brodie E.L."/>
            <person name="Alm E.J."/>
            <person name="Culley D.E."/>
            <person name="Dehal P.S."/>
            <person name="Desantis T.Z."/>
            <person name="Gihring T.M."/>
            <person name="Lapidus A."/>
            <person name="Lin L.H."/>
            <person name="Lowry S.R."/>
            <person name="Moser D.P."/>
            <person name="Richardson P.M."/>
            <person name="Southam G."/>
            <person name="Wanger G."/>
            <person name="Pratt L.M."/>
            <person name="Andersen G.L."/>
            <person name="Hazen T.C."/>
            <person name="Brockman F.J."/>
            <person name="Arkin A.P."/>
            <person name="Onstott T.C."/>
        </authorList>
    </citation>
    <scope>NUCLEOTIDE SEQUENCE [LARGE SCALE GENOMIC DNA]</scope>
    <source>
        <strain evidence="3 4">MP104C</strain>
    </source>
</reference>
<evidence type="ECO:0000313" key="3">
    <source>
        <dbReference type="EMBL" id="ACA60207.1"/>
    </source>
</evidence>
<dbReference type="Gene3D" id="2.10.260.10">
    <property type="match status" value="1"/>
</dbReference>
<feature type="domain" description="SpoVT-AbrB" evidence="2">
    <location>
        <begin position="1"/>
        <end position="46"/>
    </location>
</feature>
<sequence>MERVKITAKGQITLPKSLRDKLGVREGDYLEASLRGNELVFRHLPRKTGKDLLTDYCRSHSTARIGLDEARNILARLPFPLSERVRTLREQE</sequence>
<dbReference type="EMBL" id="CP000860">
    <property type="protein sequence ID" value="ACA60207.1"/>
    <property type="molecule type" value="Genomic_DNA"/>
</dbReference>
<dbReference type="OrthoDB" id="9811597at2"/>